<dbReference type="EMBL" id="JAGGNH010000001">
    <property type="protein sequence ID" value="KAJ0985170.1"/>
    <property type="molecule type" value="Genomic_DNA"/>
</dbReference>
<evidence type="ECO:0000313" key="2">
    <source>
        <dbReference type="Proteomes" id="UP001085076"/>
    </source>
</evidence>
<keyword evidence="2" id="KW-1185">Reference proteome</keyword>
<dbReference type="AlphaFoldDB" id="A0A9D5HQ59"/>
<comment type="caution">
    <text evidence="1">The sequence shown here is derived from an EMBL/GenBank/DDBJ whole genome shotgun (WGS) entry which is preliminary data.</text>
</comment>
<evidence type="ECO:0000313" key="1">
    <source>
        <dbReference type="EMBL" id="KAJ0985170.1"/>
    </source>
</evidence>
<gene>
    <name evidence="1" type="ORF">J5N97_003526</name>
</gene>
<name>A0A9D5HQ59_9LILI</name>
<reference evidence="1" key="1">
    <citation type="submission" date="2021-03" db="EMBL/GenBank/DDBJ databases">
        <authorList>
            <person name="Li Z."/>
            <person name="Yang C."/>
        </authorList>
    </citation>
    <scope>NUCLEOTIDE SEQUENCE</scope>
    <source>
        <strain evidence="1">Dzin_1.0</strain>
        <tissue evidence="1">Leaf</tissue>
    </source>
</reference>
<organism evidence="1 2">
    <name type="scientific">Dioscorea zingiberensis</name>
    <dbReference type="NCBI Taxonomy" id="325984"/>
    <lineage>
        <taxon>Eukaryota</taxon>
        <taxon>Viridiplantae</taxon>
        <taxon>Streptophyta</taxon>
        <taxon>Embryophyta</taxon>
        <taxon>Tracheophyta</taxon>
        <taxon>Spermatophyta</taxon>
        <taxon>Magnoliopsida</taxon>
        <taxon>Liliopsida</taxon>
        <taxon>Dioscoreales</taxon>
        <taxon>Dioscoreaceae</taxon>
        <taxon>Dioscorea</taxon>
    </lineage>
</organism>
<dbReference type="Proteomes" id="UP001085076">
    <property type="component" value="Miscellaneous, Linkage group lg01"/>
</dbReference>
<accession>A0A9D5HQ59</accession>
<proteinExistence type="predicted"/>
<protein>
    <submittedName>
        <fullName evidence="1">Uncharacterized protein</fullName>
    </submittedName>
</protein>
<reference evidence="1" key="2">
    <citation type="journal article" date="2022" name="Hortic Res">
        <title>The genome of Dioscorea zingiberensis sheds light on the biosynthesis, origin and evolution of the medicinally important diosgenin saponins.</title>
        <authorList>
            <person name="Li Y."/>
            <person name="Tan C."/>
            <person name="Li Z."/>
            <person name="Guo J."/>
            <person name="Li S."/>
            <person name="Chen X."/>
            <person name="Wang C."/>
            <person name="Dai X."/>
            <person name="Yang H."/>
            <person name="Song W."/>
            <person name="Hou L."/>
            <person name="Xu J."/>
            <person name="Tong Z."/>
            <person name="Xu A."/>
            <person name="Yuan X."/>
            <person name="Wang W."/>
            <person name="Yang Q."/>
            <person name="Chen L."/>
            <person name="Sun Z."/>
            <person name="Wang K."/>
            <person name="Pan B."/>
            <person name="Chen J."/>
            <person name="Bao Y."/>
            <person name="Liu F."/>
            <person name="Qi X."/>
            <person name="Gang D.R."/>
            <person name="Wen J."/>
            <person name="Li J."/>
        </authorList>
    </citation>
    <scope>NUCLEOTIDE SEQUENCE</scope>
    <source>
        <strain evidence="1">Dzin_1.0</strain>
    </source>
</reference>
<sequence>MHARTQVVGSCRLDKGNHERRGGGESKKIVKFGTKGDTYWRYSIYDRVKAMDISYNKELTGQIPSSIGSLSKLENLVESEDECCVFLGIYLITN</sequence>